<feature type="domain" description="PTS EIIC type-1" evidence="14">
    <location>
        <begin position="6"/>
        <end position="429"/>
    </location>
</feature>
<evidence type="ECO:0000313" key="15">
    <source>
        <dbReference type="EMBL" id="ADL04390.1"/>
    </source>
</evidence>
<evidence type="ECO:0000256" key="3">
    <source>
        <dbReference type="ARBA" id="ARBA00022475"/>
    </source>
</evidence>
<dbReference type="CDD" id="cd00212">
    <property type="entry name" value="PTS_IIB_glc"/>
    <property type="match status" value="1"/>
</dbReference>
<evidence type="ECO:0000256" key="6">
    <source>
        <dbReference type="ARBA" id="ARBA00022683"/>
    </source>
</evidence>
<dbReference type="Pfam" id="PF02378">
    <property type="entry name" value="PTS_EIIC"/>
    <property type="match status" value="1"/>
</dbReference>
<keyword evidence="2" id="KW-0813">Transport</keyword>
<dbReference type="AlphaFoldDB" id="D9QZD9"/>
<evidence type="ECO:0000256" key="1">
    <source>
        <dbReference type="ARBA" id="ARBA00004651"/>
    </source>
</evidence>
<accession>D9QZD9</accession>
<dbReference type="STRING" id="610130.Closa_1807"/>
<keyword evidence="7 12" id="KW-0812">Transmembrane</keyword>
<keyword evidence="4" id="KW-0762">Sugar transport</keyword>
<feature type="active site" description="Phosphocysteine intermediate; for EIIB activity" evidence="11">
    <location>
        <position position="468"/>
    </location>
</feature>
<evidence type="ECO:0000256" key="7">
    <source>
        <dbReference type="ARBA" id="ARBA00022692"/>
    </source>
</evidence>
<feature type="transmembrane region" description="Helical" evidence="12">
    <location>
        <begin position="178"/>
        <end position="197"/>
    </location>
</feature>
<feature type="transmembrane region" description="Helical" evidence="12">
    <location>
        <begin position="203"/>
        <end position="224"/>
    </location>
</feature>
<name>D9QZD9_LACSW</name>
<dbReference type="eggNOG" id="COG1263">
    <property type="taxonomic scope" value="Bacteria"/>
</dbReference>
<dbReference type="GO" id="GO:0005886">
    <property type="term" value="C:plasma membrane"/>
    <property type="evidence" value="ECO:0007669"/>
    <property type="project" value="UniProtKB-SubCell"/>
</dbReference>
<keyword evidence="10 12" id="KW-0472">Membrane</keyword>
<feature type="transmembrane region" description="Helical" evidence="12">
    <location>
        <begin position="319"/>
        <end position="336"/>
    </location>
</feature>
<evidence type="ECO:0000256" key="11">
    <source>
        <dbReference type="PROSITE-ProRule" id="PRU00421"/>
    </source>
</evidence>
<dbReference type="OrthoDB" id="9764327at2"/>
<evidence type="ECO:0000313" key="16">
    <source>
        <dbReference type="Proteomes" id="UP000001662"/>
    </source>
</evidence>
<organism evidence="15 16">
    <name type="scientific">Lacrimispora saccharolytica (strain ATCC 35040 / DSM 2544 / NRCC 2533 / WM1)</name>
    <name type="common">Clostridium saccharolyticum</name>
    <dbReference type="NCBI Taxonomy" id="610130"/>
    <lineage>
        <taxon>Bacteria</taxon>
        <taxon>Bacillati</taxon>
        <taxon>Bacillota</taxon>
        <taxon>Clostridia</taxon>
        <taxon>Lachnospirales</taxon>
        <taxon>Lachnospiraceae</taxon>
        <taxon>Lacrimispora</taxon>
    </lineage>
</organism>
<evidence type="ECO:0000256" key="9">
    <source>
        <dbReference type="ARBA" id="ARBA00022989"/>
    </source>
</evidence>
<dbReference type="PaxDb" id="610130-Closa_1807"/>
<dbReference type="eggNOG" id="COG1264">
    <property type="taxonomic scope" value="Bacteria"/>
</dbReference>
<dbReference type="Proteomes" id="UP000001662">
    <property type="component" value="Chromosome"/>
</dbReference>
<evidence type="ECO:0000256" key="2">
    <source>
        <dbReference type="ARBA" id="ARBA00022448"/>
    </source>
</evidence>
<keyword evidence="3" id="KW-1003">Cell membrane</keyword>
<dbReference type="PROSITE" id="PS51103">
    <property type="entry name" value="PTS_EIIC_TYPE_1"/>
    <property type="match status" value="1"/>
</dbReference>
<keyword evidence="9 12" id="KW-1133">Transmembrane helix</keyword>
<evidence type="ECO:0000256" key="12">
    <source>
        <dbReference type="SAM" id="Phobius"/>
    </source>
</evidence>
<dbReference type="GO" id="GO:0009401">
    <property type="term" value="P:phosphoenolpyruvate-dependent sugar phosphotransferase system"/>
    <property type="evidence" value="ECO:0007669"/>
    <property type="project" value="UniProtKB-KW"/>
</dbReference>
<dbReference type="GO" id="GO:0090563">
    <property type="term" value="F:protein-phosphocysteine-sugar phosphotransferase activity"/>
    <property type="evidence" value="ECO:0007669"/>
    <property type="project" value="TreeGrafter"/>
</dbReference>
<evidence type="ECO:0000256" key="5">
    <source>
        <dbReference type="ARBA" id="ARBA00022679"/>
    </source>
</evidence>
<dbReference type="InterPro" id="IPR050429">
    <property type="entry name" value="PTS_Glucose_EIICBA"/>
</dbReference>
<dbReference type="Pfam" id="PF00367">
    <property type="entry name" value="PTS_EIIB"/>
    <property type="match status" value="1"/>
</dbReference>
<dbReference type="InterPro" id="IPR036878">
    <property type="entry name" value="Glu_permease_IIB"/>
</dbReference>
<keyword evidence="5" id="KW-0808">Transferase</keyword>
<keyword evidence="16" id="KW-1185">Reference proteome</keyword>
<gene>
    <name evidence="15" type="ordered locus">Closa_1807</name>
</gene>
<keyword evidence="8" id="KW-0418">Kinase</keyword>
<feature type="transmembrane region" description="Helical" evidence="12">
    <location>
        <begin position="92"/>
        <end position="113"/>
    </location>
</feature>
<feature type="domain" description="PTS EIIB type-1" evidence="13">
    <location>
        <begin position="446"/>
        <end position="528"/>
    </location>
</feature>
<comment type="subcellular location">
    <subcellularLocation>
        <location evidence="1">Cell membrane</location>
        <topology evidence="1">Multi-pass membrane protein</topology>
    </subcellularLocation>
</comment>
<dbReference type="KEGG" id="csh:Closa_1807"/>
<keyword evidence="6" id="KW-0598">Phosphotransferase system</keyword>
<evidence type="ECO:0000256" key="8">
    <source>
        <dbReference type="ARBA" id="ARBA00022777"/>
    </source>
</evidence>
<reference evidence="15" key="1">
    <citation type="submission" date="2010-07" db="EMBL/GenBank/DDBJ databases">
        <title>Complete sequence of Clostridium saccharolyticum WM1.</title>
        <authorList>
            <consortium name="US DOE Joint Genome Institute"/>
            <person name="Lucas S."/>
            <person name="Copeland A."/>
            <person name="Lapidus A."/>
            <person name="Cheng J.-F."/>
            <person name="Bruce D."/>
            <person name="Goodwin L."/>
            <person name="Pitluck S."/>
            <person name="Chertkov O."/>
            <person name="Detter J.C."/>
            <person name="Han C."/>
            <person name="Tapia R."/>
            <person name="Land M."/>
            <person name="Hauser L."/>
            <person name="Chang Y.-J."/>
            <person name="Jeffries C."/>
            <person name="Kyrpides N."/>
            <person name="Ivanova N."/>
            <person name="Mikhailova N."/>
            <person name="Mouttaki H."/>
            <person name="Lin L."/>
            <person name="Zhou J."/>
            <person name="Hemme C.L."/>
            <person name="Woyke T."/>
        </authorList>
    </citation>
    <scope>NUCLEOTIDE SEQUENCE [LARGE SCALE GENOMIC DNA]</scope>
    <source>
        <strain evidence="15">WM1</strain>
    </source>
</reference>
<dbReference type="HOGENOM" id="CLU_012312_1_0_9"/>
<evidence type="ECO:0000259" key="13">
    <source>
        <dbReference type="PROSITE" id="PS51098"/>
    </source>
</evidence>
<protein>
    <submittedName>
        <fullName evidence="15">Phosphotransferase system EIIC</fullName>
    </submittedName>
</protein>
<feature type="transmembrane region" description="Helical" evidence="12">
    <location>
        <begin position="342"/>
        <end position="364"/>
    </location>
</feature>
<evidence type="ECO:0000259" key="14">
    <source>
        <dbReference type="PROSITE" id="PS51103"/>
    </source>
</evidence>
<sequence length="533" mass="58645">MSNKKSSWKDGIQTFGRSLLLPIALLAPIGMVMGICSALGQSYMIEKFPFLGSQGLKLMLSSLQTITSIIFNNIPLLFAMGVAQGMAKNEKGIAVFSAVVGYLTLNVVMSIYLKQTGTLADPEVAAQVGQGTVLGIQTLKIEALGGLIAGLVAAKAADRFYRLELPLAFAFFGGKKSIPIITFGIMVPIGLMIPVFWNLLTNFLISISFIFTTPYIGNAVYYALNRALIPFGLHHVLSSMVRFTEAGGTYMINGTEYVGILNATNEVLFHLGPGSEYWGQLMPTLTSYLGGAQMLTTLFRVPAVGLAMYRTSYLKNRKIAKGVILTCCLTAFLGNITEPLEFSFLFISPPLFILYCVMSGIGAIPYQMLHISIGYIRGTIFDFGIFGLLYENTHWFHLILLGIGNFIVFYFVFKWFIVKFNLETPGREGFEIEESASLLLKEKNWRAIAEVVIKGLGGKDNILSVENCISRLRVDLKDPSKVDQIKIKDSGCAGIFFPSADHIHVVFGPHVEFVRHAVDDAMKKSEVKDESFL</sequence>
<evidence type="ECO:0000256" key="4">
    <source>
        <dbReference type="ARBA" id="ARBA00022597"/>
    </source>
</evidence>
<dbReference type="GO" id="GO:0008982">
    <property type="term" value="F:protein-N(PI)-phosphohistidine-sugar phosphotransferase activity"/>
    <property type="evidence" value="ECO:0007669"/>
    <property type="project" value="InterPro"/>
</dbReference>
<dbReference type="EMBL" id="CP002109">
    <property type="protein sequence ID" value="ADL04390.1"/>
    <property type="molecule type" value="Genomic_DNA"/>
</dbReference>
<evidence type="ECO:0000256" key="10">
    <source>
        <dbReference type="ARBA" id="ARBA00023136"/>
    </source>
</evidence>
<dbReference type="InterPro" id="IPR018113">
    <property type="entry name" value="PTrfase_EIIB_Cys"/>
</dbReference>
<proteinExistence type="predicted"/>
<dbReference type="InterPro" id="IPR003352">
    <property type="entry name" value="PTS_EIIC"/>
</dbReference>
<dbReference type="Gene3D" id="3.30.1360.60">
    <property type="entry name" value="Glucose permease domain IIB"/>
    <property type="match status" value="1"/>
</dbReference>
<dbReference type="PANTHER" id="PTHR30009">
    <property type="entry name" value="CYTOCHROME C-TYPE SYNTHESIS PROTEIN AND PTS TRANSMEMBRANE COMPONENT"/>
    <property type="match status" value="1"/>
</dbReference>
<feature type="transmembrane region" description="Helical" evidence="12">
    <location>
        <begin position="395"/>
        <end position="417"/>
    </location>
</feature>
<feature type="transmembrane region" description="Helical" evidence="12">
    <location>
        <begin position="371"/>
        <end position="389"/>
    </location>
</feature>
<dbReference type="PANTHER" id="PTHR30009:SF24">
    <property type="entry name" value="PTS SYSTEM, IIBC COMPONENT"/>
    <property type="match status" value="1"/>
</dbReference>
<dbReference type="InterPro" id="IPR013013">
    <property type="entry name" value="PTS_EIIC_1"/>
</dbReference>
<dbReference type="PROSITE" id="PS51098">
    <property type="entry name" value="PTS_EIIB_TYPE_1"/>
    <property type="match status" value="1"/>
</dbReference>
<feature type="transmembrane region" description="Helical" evidence="12">
    <location>
        <begin position="60"/>
        <end position="80"/>
    </location>
</feature>
<dbReference type="InterPro" id="IPR001996">
    <property type="entry name" value="PTS_IIB_1"/>
</dbReference>
<dbReference type="GO" id="GO:0016301">
    <property type="term" value="F:kinase activity"/>
    <property type="evidence" value="ECO:0007669"/>
    <property type="project" value="UniProtKB-KW"/>
</dbReference>
<feature type="transmembrane region" description="Helical" evidence="12">
    <location>
        <begin position="20"/>
        <end position="40"/>
    </location>
</feature>
<dbReference type="SUPFAM" id="SSF55604">
    <property type="entry name" value="Glucose permease domain IIB"/>
    <property type="match status" value="1"/>
</dbReference>
<dbReference type="RefSeq" id="WP_013272479.1">
    <property type="nucleotide sequence ID" value="NC_014376.1"/>
</dbReference>